<reference evidence="9" key="1">
    <citation type="submission" date="2022-11" db="EMBL/GenBank/DDBJ databases">
        <title>Genome Sequence of Cubamyces cubensis.</title>
        <authorList>
            <person name="Buettner E."/>
        </authorList>
    </citation>
    <scope>NUCLEOTIDE SEQUENCE</scope>
    <source>
        <strain evidence="9">MPL-01</strain>
    </source>
</reference>
<feature type="domain" description="EF-hand" evidence="8">
    <location>
        <begin position="465"/>
        <end position="500"/>
    </location>
</feature>
<dbReference type="Gene3D" id="2.30.30.60">
    <property type="match status" value="1"/>
</dbReference>
<feature type="region of interest" description="Disordered" evidence="6">
    <location>
        <begin position="94"/>
        <end position="122"/>
    </location>
</feature>
<evidence type="ECO:0000256" key="4">
    <source>
        <dbReference type="ARBA" id="ARBA00022989"/>
    </source>
</evidence>
<comment type="subcellular location">
    <subcellularLocation>
        <location evidence="1">Membrane</location>
    </subcellularLocation>
</comment>
<evidence type="ECO:0000256" key="5">
    <source>
        <dbReference type="ARBA" id="ARBA00023136"/>
    </source>
</evidence>
<keyword evidence="4 7" id="KW-1133">Transmembrane helix</keyword>
<dbReference type="PROSITE" id="PS00018">
    <property type="entry name" value="EF_HAND_1"/>
    <property type="match status" value="1"/>
</dbReference>
<evidence type="ECO:0000259" key="8">
    <source>
        <dbReference type="PROSITE" id="PS50222"/>
    </source>
</evidence>
<evidence type="ECO:0000256" key="1">
    <source>
        <dbReference type="ARBA" id="ARBA00004370"/>
    </source>
</evidence>
<feature type="transmembrane region" description="Helical" evidence="7">
    <location>
        <begin position="525"/>
        <end position="546"/>
    </location>
</feature>
<feature type="compositionally biased region" description="Polar residues" evidence="6">
    <location>
        <begin position="23"/>
        <end position="34"/>
    </location>
</feature>
<feature type="transmembrane region" description="Helical" evidence="7">
    <location>
        <begin position="172"/>
        <end position="195"/>
    </location>
</feature>
<feature type="transmembrane region" description="Helical" evidence="7">
    <location>
        <begin position="215"/>
        <end position="242"/>
    </location>
</feature>
<protein>
    <recommendedName>
        <fullName evidence="8">EF-hand domain-containing protein</fullName>
    </recommendedName>
</protein>
<accession>A0AAD7U2Z6</accession>
<comment type="caution">
    <text evidence="9">The sequence shown here is derived from an EMBL/GenBank/DDBJ whole genome shotgun (WGS) entry which is preliminary data.</text>
</comment>
<dbReference type="InterPro" id="IPR011992">
    <property type="entry name" value="EF-hand-dom_pair"/>
</dbReference>
<dbReference type="InterPro" id="IPR002048">
    <property type="entry name" value="EF_hand_dom"/>
</dbReference>
<dbReference type="AlphaFoldDB" id="A0AAD7U2Z6"/>
<dbReference type="Proteomes" id="UP001215151">
    <property type="component" value="Unassembled WGS sequence"/>
</dbReference>
<dbReference type="Gene3D" id="1.10.238.10">
    <property type="entry name" value="EF-hand"/>
    <property type="match status" value="1"/>
</dbReference>
<dbReference type="InterPro" id="IPR006685">
    <property type="entry name" value="MscS_channel_2nd"/>
</dbReference>
<feature type="region of interest" description="Disordered" evidence="6">
    <location>
        <begin position="813"/>
        <end position="876"/>
    </location>
</feature>
<dbReference type="InterPro" id="IPR018247">
    <property type="entry name" value="EF_Hand_1_Ca_BS"/>
</dbReference>
<feature type="transmembrane region" description="Helical" evidence="7">
    <location>
        <begin position="263"/>
        <end position="284"/>
    </location>
</feature>
<dbReference type="InterPro" id="IPR058650">
    <property type="entry name" value="Msy1/2-like"/>
</dbReference>
<organism evidence="9 10">
    <name type="scientific">Trametes cubensis</name>
    <dbReference type="NCBI Taxonomy" id="1111947"/>
    <lineage>
        <taxon>Eukaryota</taxon>
        <taxon>Fungi</taxon>
        <taxon>Dikarya</taxon>
        <taxon>Basidiomycota</taxon>
        <taxon>Agaricomycotina</taxon>
        <taxon>Agaricomycetes</taxon>
        <taxon>Polyporales</taxon>
        <taxon>Polyporaceae</taxon>
        <taxon>Trametes</taxon>
    </lineage>
</organism>
<evidence type="ECO:0000313" key="10">
    <source>
        <dbReference type="Proteomes" id="UP001215151"/>
    </source>
</evidence>
<feature type="compositionally biased region" description="Polar residues" evidence="6">
    <location>
        <begin position="52"/>
        <end position="64"/>
    </location>
</feature>
<evidence type="ECO:0000313" key="9">
    <source>
        <dbReference type="EMBL" id="KAJ8497185.1"/>
    </source>
</evidence>
<feature type="compositionally biased region" description="Pro residues" evidence="6">
    <location>
        <begin position="35"/>
        <end position="45"/>
    </location>
</feature>
<feature type="region of interest" description="Disordered" evidence="6">
    <location>
        <begin position="1"/>
        <end position="70"/>
    </location>
</feature>
<evidence type="ECO:0000256" key="3">
    <source>
        <dbReference type="ARBA" id="ARBA00022837"/>
    </source>
</evidence>
<dbReference type="InterPro" id="IPR023408">
    <property type="entry name" value="MscS_beta-dom_sf"/>
</dbReference>
<keyword evidence="10" id="KW-1185">Reference proteome</keyword>
<evidence type="ECO:0000256" key="2">
    <source>
        <dbReference type="ARBA" id="ARBA00022692"/>
    </source>
</evidence>
<dbReference type="GO" id="GO:0005509">
    <property type="term" value="F:calcium ion binding"/>
    <property type="evidence" value="ECO:0007669"/>
    <property type="project" value="InterPro"/>
</dbReference>
<dbReference type="GO" id="GO:0005262">
    <property type="term" value="F:calcium channel activity"/>
    <property type="evidence" value="ECO:0007669"/>
    <property type="project" value="TreeGrafter"/>
</dbReference>
<feature type="transmembrane region" description="Helical" evidence="7">
    <location>
        <begin position="304"/>
        <end position="323"/>
    </location>
</feature>
<dbReference type="GO" id="GO:0006874">
    <property type="term" value="P:intracellular calcium ion homeostasis"/>
    <property type="evidence" value="ECO:0007669"/>
    <property type="project" value="TreeGrafter"/>
</dbReference>
<dbReference type="EMBL" id="JAPEVG010000008">
    <property type="protein sequence ID" value="KAJ8497185.1"/>
    <property type="molecule type" value="Genomic_DNA"/>
</dbReference>
<keyword evidence="5 7" id="KW-0472">Membrane</keyword>
<dbReference type="SUPFAM" id="SSF47473">
    <property type="entry name" value="EF-hand"/>
    <property type="match status" value="1"/>
</dbReference>
<name>A0AAD7U2Z6_9APHY</name>
<dbReference type="PROSITE" id="PS50222">
    <property type="entry name" value="EF_HAND_2"/>
    <property type="match status" value="1"/>
</dbReference>
<evidence type="ECO:0000256" key="7">
    <source>
        <dbReference type="SAM" id="Phobius"/>
    </source>
</evidence>
<evidence type="ECO:0000256" key="6">
    <source>
        <dbReference type="SAM" id="MobiDB-lite"/>
    </source>
</evidence>
<gene>
    <name evidence="9" type="ORF">ONZ51_g706</name>
</gene>
<dbReference type="InterPro" id="IPR010920">
    <property type="entry name" value="LSM_dom_sf"/>
</dbReference>
<proteinExistence type="predicted"/>
<dbReference type="PANTHER" id="PTHR31323">
    <property type="entry name" value="MECHANOSENSITIVE ION CHANNEL PROTEIN MSY2"/>
    <property type="match status" value="1"/>
</dbReference>
<dbReference type="Pfam" id="PF25886">
    <property type="entry name" value="Msy1"/>
    <property type="match status" value="1"/>
</dbReference>
<feature type="transmembrane region" description="Helical" evidence="7">
    <location>
        <begin position="552"/>
        <end position="576"/>
    </location>
</feature>
<dbReference type="GO" id="GO:0016020">
    <property type="term" value="C:membrane"/>
    <property type="evidence" value="ECO:0007669"/>
    <property type="project" value="UniProtKB-SubCell"/>
</dbReference>
<dbReference type="SUPFAM" id="SSF50182">
    <property type="entry name" value="Sm-like ribonucleoproteins"/>
    <property type="match status" value="1"/>
</dbReference>
<dbReference type="PANTHER" id="PTHR31323:SF15">
    <property type="entry name" value="MECHANOSENSITIVE ION CHANNEL PROTEIN MSY1"/>
    <property type="match status" value="1"/>
</dbReference>
<feature type="compositionally biased region" description="Basic and acidic residues" evidence="6">
    <location>
        <begin position="857"/>
        <end position="876"/>
    </location>
</feature>
<sequence length="876" mass="98149">MSVEGLPYSTAGSRGGMHERVDSYSSGSPFSDTHSPPPTAYPPQGPAARPLLSTSQNSSGQRSASGPAPRHVHMDEEAMNQSFRQYDAARAQTYPVGSGGGGGVQMPMPDESGGMGTSHRNSRAGGSWDLLAGMRKFENGYEQFDTRNASQAHLTFADGDVPKNKLVKFYNYLLNVSIVTRWTLFIIPILALLWIPGILGFTKYPNTRVYGIKLLFWSIWFSVLWLGWWSALAVCMILPKLLRNTVGIVIVNSRKYIDWFEVLYRYAAFAGWSITIFVSYQPLINHTQETDDSTSRQSIDTLSKLLFALMLSACVLFVEKLAIQFIAGKFHERSYADRIETQKFAVRVLVTLYQHSTDIPWRSDTLRDGPSADPKRKSMFNPQKVIKKAFKGVRNVATTTTTVLGTVASEIAGTSVLQPNSPPAMVKTALESANKSRLLARRLFYSFARPGSDHLRVEDIERFFRTRDEADAAFAIFDKDMNGDVNRDEIEMACMELHREQLSIEHSMRDLDSAVGRLDNILMSLYFVVVILIFAVALEAQLATLITSAGTLILGLSWLIGGSLAEVLTSIIFLFIKHPYDVGDRVTIGDKTYTVKEMRLLSTIFLDSNACQVQAPNTWMNTQLIHNIRRSPQMSETFEFDVAYGTSFEQIERLREVMLSFLKTERRDFQPIFDVYVVDIPGQDKMTLRADIKYKSNWQQGTLKAQRRNKWICALKVSMEKVKVFGPKGNPNAPSGPTKYTLVPYEEVIKKEEEAKVEAPSTSASSTDLRIPASEWTFADQNMAIVDPSQDVFGENDQMLIVEFTVTKLFMTGPRQTPATTPRHRSRPMTPAAPPMPTAATMPVPSTSTVPPPSRQPHMEEIELRTPRADQQHFSP</sequence>
<dbReference type="Pfam" id="PF00924">
    <property type="entry name" value="MS_channel_2nd"/>
    <property type="match status" value="1"/>
</dbReference>
<keyword evidence="3" id="KW-0106">Calcium</keyword>
<keyword evidence="2 7" id="KW-0812">Transmembrane</keyword>
<feature type="compositionally biased region" description="Low complexity" evidence="6">
    <location>
        <begin position="838"/>
        <end position="849"/>
    </location>
</feature>